<keyword evidence="2" id="KW-1133">Transmembrane helix</keyword>
<evidence type="ECO:0000313" key="3">
    <source>
        <dbReference type="EMBL" id="OGM79430.1"/>
    </source>
</evidence>
<organism evidence="3 4">
    <name type="scientific">Candidatus Woesebacteria bacterium RIFOXYB1_FULL_38_16</name>
    <dbReference type="NCBI Taxonomy" id="1802538"/>
    <lineage>
        <taxon>Bacteria</taxon>
        <taxon>Candidatus Woeseibacteriota</taxon>
    </lineage>
</organism>
<comment type="caution">
    <text evidence="3">The sequence shown here is derived from an EMBL/GenBank/DDBJ whole genome shotgun (WGS) entry which is preliminary data.</text>
</comment>
<proteinExistence type="predicted"/>
<protein>
    <submittedName>
        <fullName evidence="3">Uncharacterized protein</fullName>
    </submittedName>
</protein>
<keyword evidence="2" id="KW-0812">Transmembrane</keyword>
<dbReference type="EMBL" id="MGHY01000016">
    <property type="protein sequence ID" value="OGM79430.1"/>
    <property type="molecule type" value="Genomic_DNA"/>
</dbReference>
<feature type="transmembrane region" description="Helical" evidence="2">
    <location>
        <begin position="15"/>
        <end position="37"/>
    </location>
</feature>
<keyword evidence="2" id="KW-0472">Membrane</keyword>
<feature type="region of interest" description="Disordered" evidence="1">
    <location>
        <begin position="209"/>
        <end position="239"/>
    </location>
</feature>
<gene>
    <name evidence="3" type="ORF">A2382_03065</name>
</gene>
<feature type="compositionally biased region" description="Polar residues" evidence="1">
    <location>
        <begin position="209"/>
        <end position="223"/>
    </location>
</feature>
<dbReference type="Proteomes" id="UP000178999">
    <property type="component" value="Unassembled WGS sequence"/>
</dbReference>
<evidence type="ECO:0000256" key="1">
    <source>
        <dbReference type="SAM" id="MobiDB-lite"/>
    </source>
</evidence>
<dbReference type="STRING" id="1802538.A2382_03065"/>
<evidence type="ECO:0000313" key="4">
    <source>
        <dbReference type="Proteomes" id="UP000178999"/>
    </source>
</evidence>
<sequence length="239" mass="26978">MQNILTIIKKLSRSLFVTFVFIVATILVTFFSVRYFLQISKEITENKKEIISLEERLKVLEKSATYISKPAATSLTQAFPAENTTILSLSQIKKIAAENNTVINNVEVDITENITENLSTAAIKLTLENETINDFTTFFTNLSHSLPITSTQEITFKLDQEQIESRLEFNVYWAPFPATLPSLTTPLSELSSEEKEILSLIDSYDKFEQSTVPSLSPTTNPGRTNPFEPIEDTQQNIEP</sequence>
<evidence type="ECO:0000256" key="2">
    <source>
        <dbReference type="SAM" id="Phobius"/>
    </source>
</evidence>
<accession>A0A1F8CT05</accession>
<dbReference type="AlphaFoldDB" id="A0A1F8CT05"/>
<reference evidence="3 4" key="1">
    <citation type="journal article" date="2016" name="Nat. Commun.">
        <title>Thousands of microbial genomes shed light on interconnected biogeochemical processes in an aquifer system.</title>
        <authorList>
            <person name="Anantharaman K."/>
            <person name="Brown C.T."/>
            <person name="Hug L.A."/>
            <person name="Sharon I."/>
            <person name="Castelle C.J."/>
            <person name="Probst A.J."/>
            <person name="Thomas B.C."/>
            <person name="Singh A."/>
            <person name="Wilkins M.J."/>
            <person name="Karaoz U."/>
            <person name="Brodie E.L."/>
            <person name="Williams K.H."/>
            <person name="Hubbard S.S."/>
            <person name="Banfield J.F."/>
        </authorList>
    </citation>
    <scope>NUCLEOTIDE SEQUENCE [LARGE SCALE GENOMIC DNA]</scope>
</reference>
<name>A0A1F8CT05_9BACT</name>